<dbReference type="Proteomes" id="UP001341840">
    <property type="component" value="Unassembled WGS sequence"/>
</dbReference>
<gene>
    <name evidence="1" type="ORF">PIB30_003981</name>
</gene>
<name>A0ABU6W2Y1_9FABA</name>
<reference evidence="1 2" key="1">
    <citation type="journal article" date="2023" name="Plants (Basel)">
        <title>Bridging the Gap: Combining Genomics and Transcriptomics Approaches to Understand Stylosanthes scabra, an Orphan Legume from the Brazilian Caatinga.</title>
        <authorList>
            <person name="Ferreira-Neto J.R.C."/>
            <person name="da Silva M.D."/>
            <person name="Binneck E."/>
            <person name="de Melo N.F."/>
            <person name="da Silva R.H."/>
            <person name="de Melo A.L.T.M."/>
            <person name="Pandolfi V."/>
            <person name="Bustamante F.O."/>
            <person name="Brasileiro-Vidal A.C."/>
            <person name="Benko-Iseppon A.M."/>
        </authorList>
    </citation>
    <scope>NUCLEOTIDE SEQUENCE [LARGE SCALE GENOMIC DNA]</scope>
    <source>
        <tissue evidence="1">Leaves</tissue>
    </source>
</reference>
<organism evidence="1 2">
    <name type="scientific">Stylosanthes scabra</name>
    <dbReference type="NCBI Taxonomy" id="79078"/>
    <lineage>
        <taxon>Eukaryota</taxon>
        <taxon>Viridiplantae</taxon>
        <taxon>Streptophyta</taxon>
        <taxon>Embryophyta</taxon>
        <taxon>Tracheophyta</taxon>
        <taxon>Spermatophyta</taxon>
        <taxon>Magnoliopsida</taxon>
        <taxon>eudicotyledons</taxon>
        <taxon>Gunneridae</taxon>
        <taxon>Pentapetalae</taxon>
        <taxon>rosids</taxon>
        <taxon>fabids</taxon>
        <taxon>Fabales</taxon>
        <taxon>Fabaceae</taxon>
        <taxon>Papilionoideae</taxon>
        <taxon>50 kb inversion clade</taxon>
        <taxon>dalbergioids sensu lato</taxon>
        <taxon>Dalbergieae</taxon>
        <taxon>Pterocarpus clade</taxon>
        <taxon>Stylosanthes</taxon>
    </lineage>
</organism>
<dbReference type="EMBL" id="JASCZI010181250">
    <property type="protein sequence ID" value="MED6179766.1"/>
    <property type="molecule type" value="Genomic_DNA"/>
</dbReference>
<proteinExistence type="predicted"/>
<accession>A0ABU6W2Y1</accession>
<evidence type="ECO:0000313" key="1">
    <source>
        <dbReference type="EMBL" id="MED6179766.1"/>
    </source>
</evidence>
<comment type="caution">
    <text evidence="1">The sequence shown here is derived from an EMBL/GenBank/DDBJ whole genome shotgun (WGS) entry which is preliminary data.</text>
</comment>
<protein>
    <submittedName>
        <fullName evidence="1">Uncharacterized protein</fullName>
    </submittedName>
</protein>
<evidence type="ECO:0000313" key="2">
    <source>
        <dbReference type="Proteomes" id="UP001341840"/>
    </source>
</evidence>
<keyword evidence="2" id="KW-1185">Reference proteome</keyword>
<sequence>MHFHSCVLDHANRNGLSEGCQNNFVRVHVLPRLPALRSGRENEHLWGNASDCSAIGTISNELDLVLKDYQRLKEDLGQEAVT</sequence>